<dbReference type="PROSITE" id="PS51480">
    <property type="entry name" value="DHAL"/>
    <property type="match status" value="1"/>
</dbReference>
<dbReference type="InterPro" id="IPR004007">
    <property type="entry name" value="DhaL_dom"/>
</dbReference>
<dbReference type="Pfam" id="PF21645">
    <property type="entry name" value="FakA-like_M"/>
    <property type="match status" value="1"/>
</dbReference>
<keyword evidence="3" id="KW-1185">Reference proteome</keyword>
<dbReference type="RefSeq" id="WP_241056360.1">
    <property type="nucleotide sequence ID" value="NZ_JAKZBV010000001.1"/>
</dbReference>
<gene>
    <name evidence="2" type="ORF">L0M17_07965</name>
</gene>
<name>A0ABS9TZZ0_9MICC</name>
<organism evidence="2 3">
    <name type="scientific">Sinomonas terrae</name>
    <dbReference type="NCBI Taxonomy" id="2908838"/>
    <lineage>
        <taxon>Bacteria</taxon>
        <taxon>Bacillati</taxon>
        <taxon>Actinomycetota</taxon>
        <taxon>Actinomycetes</taxon>
        <taxon>Micrococcales</taxon>
        <taxon>Micrococcaceae</taxon>
        <taxon>Sinomonas</taxon>
    </lineage>
</organism>
<evidence type="ECO:0000313" key="2">
    <source>
        <dbReference type="EMBL" id="MCH6469916.1"/>
    </source>
</evidence>
<evidence type="ECO:0000313" key="3">
    <source>
        <dbReference type="Proteomes" id="UP001202922"/>
    </source>
</evidence>
<proteinExistence type="predicted"/>
<dbReference type="SUPFAM" id="SSF101473">
    <property type="entry name" value="DhaL-like"/>
    <property type="match status" value="1"/>
</dbReference>
<dbReference type="InterPro" id="IPR036117">
    <property type="entry name" value="DhaL_dom_sf"/>
</dbReference>
<accession>A0ABS9TZZ0</accession>
<evidence type="ECO:0000259" key="1">
    <source>
        <dbReference type="PROSITE" id="PS51480"/>
    </source>
</evidence>
<protein>
    <submittedName>
        <fullName evidence="2">DAK2 domain-containing protein</fullName>
    </submittedName>
</protein>
<dbReference type="Pfam" id="PF02734">
    <property type="entry name" value="Dak2"/>
    <property type="match status" value="1"/>
</dbReference>
<dbReference type="Proteomes" id="UP001202922">
    <property type="component" value="Unassembled WGS sequence"/>
</dbReference>
<feature type="domain" description="DhaL" evidence="1">
    <location>
        <begin position="1"/>
        <end position="200"/>
    </location>
</feature>
<dbReference type="InterPro" id="IPR050270">
    <property type="entry name" value="DegV_domain_contain"/>
</dbReference>
<dbReference type="EMBL" id="JAKZBV010000001">
    <property type="protein sequence ID" value="MCH6469916.1"/>
    <property type="molecule type" value="Genomic_DNA"/>
</dbReference>
<dbReference type="PANTHER" id="PTHR33434:SF4">
    <property type="entry name" value="PHOSPHATASE PROTEIN"/>
    <property type="match status" value="1"/>
</dbReference>
<dbReference type="SMART" id="SM01120">
    <property type="entry name" value="Dak2"/>
    <property type="match status" value="1"/>
</dbReference>
<reference evidence="2 3" key="1">
    <citation type="submission" date="2022-03" db="EMBL/GenBank/DDBJ databases">
        <title>Sinomonas sp. isolated from a soil.</title>
        <authorList>
            <person name="Han J."/>
            <person name="Kim D.-U."/>
        </authorList>
    </citation>
    <scope>NUCLEOTIDE SEQUENCE [LARGE SCALE GENOMIC DNA]</scope>
    <source>
        <strain evidence="2 3">5-5</strain>
    </source>
</reference>
<dbReference type="InterPro" id="IPR048394">
    <property type="entry name" value="FakA-like_M"/>
</dbReference>
<comment type="caution">
    <text evidence="2">The sequence shown here is derived from an EMBL/GenBank/DDBJ whole genome shotgun (WGS) entry which is preliminary data.</text>
</comment>
<sequence length="315" mass="32866">MRRWLGMAETVLANHSDRLNAINIFPVPDGDTGTNLYLTARAAAQAAAAVDSQDLGVVVGTAGQAAMEEARGNSGTLFAVFLDAFAVPLVGQSRLSGPLLAESLHRCRIRAWSALSEPVEGTMLSVLAAAADAAASASETAEAGEAPHSNAILIRTIDAVVDAALGAVVETEGQLPTLHDARVVDAGGVGLLLVLGALRAAVIGEGLGDQIFDRLHGYAVQDPHIHAQQPAAEGVELMCTITLSPLDAAGLRHRLDELGESVIMSPLGPLDEDSGCVRWRVHVHVLDPEAALAEIRNVGEPEKIAFTELHSDHAH</sequence>
<dbReference type="Gene3D" id="1.25.40.340">
    <property type="match status" value="1"/>
</dbReference>
<dbReference type="PANTHER" id="PTHR33434">
    <property type="entry name" value="DEGV DOMAIN-CONTAINING PROTEIN DR_1986-RELATED"/>
    <property type="match status" value="1"/>
</dbReference>